<evidence type="ECO:0000259" key="1">
    <source>
        <dbReference type="PROSITE" id="PS51819"/>
    </source>
</evidence>
<sequence>MPLSITSLKPYVPSKDFELSKRFYTALGFTLSEGWGGTADFSLNGHAFRLQNYYVQDWANNFMFVIGIEDIEAWHQRAVELLNSNTFPGMRVKAPEPVDASLVLHVWDPTGVLLVFVQ</sequence>
<dbReference type="SUPFAM" id="SSF54593">
    <property type="entry name" value="Glyoxalase/Bleomycin resistance protein/Dihydroxybiphenyl dioxygenase"/>
    <property type="match status" value="1"/>
</dbReference>
<feature type="domain" description="VOC" evidence="1">
    <location>
        <begin position="4"/>
        <end position="118"/>
    </location>
</feature>
<accession>A0ABV7XMV4</accession>
<keyword evidence="3" id="KW-1185">Reference proteome</keyword>
<proteinExistence type="predicted"/>
<comment type="caution">
    <text evidence="2">The sequence shown here is derived from an EMBL/GenBank/DDBJ whole genome shotgun (WGS) entry which is preliminary data.</text>
</comment>
<dbReference type="EMBL" id="JBHRYA010000015">
    <property type="protein sequence ID" value="MFC3717525.1"/>
    <property type="molecule type" value="Genomic_DNA"/>
</dbReference>
<name>A0ABV7XMV4_9GAMM</name>
<dbReference type="InterPro" id="IPR037523">
    <property type="entry name" value="VOC_core"/>
</dbReference>
<reference evidence="3" key="1">
    <citation type="journal article" date="2019" name="Int. J. Syst. Evol. Microbiol.">
        <title>The Global Catalogue of Microorganisms (GCM) 10K type strain sequencing project: providing services to taxonomists for standard genome sequencing and annotation.</title>
        <authorList>
            <consortium name="The Broad Institute Genomics Platform"/>
            <consortium name="The Broad Institute Genome Sequencing Center for Infectious Disease"/>
            <person name="Wu L."/>
            <person name="Ma J."/>
        </authorList>
    </citation>
    <scope>NUCLEOTIDE SEQUENCE [LARGE SCALE GENOMIC DNA]</scope>
    <source>
        <strain evidence="3">KCTC 42441</strain>
    </source>
</reference>
<dbReference type="Gene3D" id="3.10.180.10">
    <property type="entry name" value="2,3-Dihydroxybiphenyl 1,2-Dioxygenase, domain 1"/>
    <property type="match status" value="1"/>
</dbReference>
<gene>
    <name evidence="2" type="ORF">ACFONC_15340</name>
</gene>
<evidence type="ECO:0000313" key="3">
    <source>
        <dbReference type="Proteomes" id="UP001595705"/>
    </source>
</evidence>
<protein>
    <recommendedName>
        <fullName evidence="1">VOC domain-containing protein</fullName>
    </recommendedName>
</protein>
<dbReference type="InterPro" id="IPR029068">
    <property type="entry name" value="Glyas_Bleomycin-R_OHBP_Dase"/>
</dbReference>
<organism evidence="2 3">
    <name type="scientific">Luteimonas soli</name>
    <dbReference type="NCBI Taxonomy" id="1648966"/>
    <lineage>
        <taxon>Bacteria</taxon>
        <taxon>Pseudomonadati</taxon>
        <taxon>Pseudomonadota</taxon>
        <taxon>Gammaproteobacteria</taxon>
        <taxon>Lysobacterales</taxon>
        <taxon>Lysobacteraceae</taxon>
        <taxon>Luteimonas</taxon>
    </lineage>
</organism>
<evidence type="ECO:0000313" key="2">
    <source>
        <dbReference type="EMBL" id="MFC3717525.1"/>
    </source>
</evidence>
<dbReference type="RefSeq" id="WP_386745546.1">
    <property type="nucleotide sequence ID" value="NZ_JBHRYA010000015.1"/>
</dbReference>
<dbReference type="Proteomes" id="UP001595705">
    <property type="component" value="Unassembled WGS sequence"/>
</dbReference>
<dbReference type="PROSITE" id="PS51819">
    <property type="entry name" value="VOC"/>
    <property type="match status" value="1"/>
</dbReference>